<dbReference type="SUPFAM" id="SSF50475">
    <property type="entry name" value="FMN-binding split barrel"/>
    <property type="match status" value="1"/>
</dbReference>
<organism evidence="6 7">
    <name type="scientific">Nonlabens spongiae</name>
    <dbReference type="NCBI Taxonomy" id="331648"/>
    <lineage>
        <taxon>Bacteria</taxon>
        <taxon>Pseudomonadati</taxon>
        <taxon>Bacteroidota</taxon>
        <taxon>Flavobacteriia</taxon>
        <taxon>Flavobacteriales</taxon>
        <taxon>Flavobacteriaceae</taxon>
        <taxon>Nonlabens</taxon>
    </lineage>
</organism>
<reference evidence="6 7" key="1">
    <citation type="submission" date="2016-11" db="EMBL/GenBank/DDBJ databases">
        <title>Trade-off between light-utilization and light-protection in marine flavobacteria.</title>
        <authorList>
            <person name="Kumagai Y."/>
        </authorList>
    </citation>
    <scope>NUCLEOTIDE SEQUENCE [LARGE SCALE GENOMIC DNA]</scope>
    <source>
        <strain evidence="6 7">JCM 13191</strain>
    </source>
</reference>
<dbReference type="InterPro" id="IPR000659">
    <property type="entry name" value="Pyridox_Oxase"/>
</dbReference>
<evidence type="ECO:0000313" key="6">
    <source>
        <dbReference type="EMBL" id="ARN79179.1"/>
    </source>
</evidence>
<proteinExistence type="predicted"/>
<dbReference type="STRING" id="331648.BST97_14960"/>
<dbReference type="PANTHER" id="PTHR10851:SF3">
    <property type="entry name" value="PYRIDOXINE_PYRIDOXAMINE 5'-PHOSPHATE OXIDASE 2"/>
    <property type="match status" value="1"/>
</dbReference>
<dbReference type="RefSeq" id="WP_169711572.1">
    <property type="nucleotide sequence ID" value="NZ_CP019344.1"/>
</dbReference>
<evidence type="ECO:0000259" key="5">
    <source>
        <dbReference type="Pfam" id="PF12766"/>
    </source>
</evidence>
<dbReference type="GO" id="GO:0004733">
    <property type="term" value="F:pyridoxamine phosphate oxidase activity"/>
    <property type="evidence" value="ECO:0007669"/>
    <property type="project" value="InterPro"/>
</dbReference>
<dbReference type="GO" id="GO:0010181">
    <property type="term" value="F:FMN binding"/>
    <property type="evidence" value="ECO:0007669"/>
    <property type="project" value="InterPro"/>
</dbReference>
<evidence type="ECO:0000256" key="2">
    <source>
        <dbReference type="ARBA" id="ARBA00022630"/>
    </source>
</evidence>
<keyword evidence="7" id="KW-1185">Reference proteome</keyword>
<dbReference type="GO" id="GO:0008615">
    <property type="term" value="P:pyridoxine biosynthetic process"/>
    <property type="evidence" value="ECO:0007669"/>
    <property type="project" value="InterPro"/>
</dbReference>
<dbReference type="EMBL" id="CP019344">
    <property type="protein sequence ID" value="ARN79179.1"/>
    <property type="molecule type" value="Genomic_DNA"/>
</dbReference>
<sequence>MLPKLFDKIIDEWKSSYRNRFHPNKYVALSTIDLNGFPRSRTVAVREVHDNLDVIIFTDARSAKVDQLNKTPKACILACNHKKLEQLRWDGELSVIQDEKEVKRLFQKVGQKSLKDHTTVSAPGSAIKNPDEVEYLSRKESYFMALRFKSKRLEYLKLKCPNHLRALFT</sequence>
<gene>
    <name evidence="6" type="ORF">BST97_14960</name>
</gene>
<name>A0A1W6MNY5_9FLAO</name>
<dbReference type="Gene3D" id="2.30.110.10">
    <property type="entry name" value="Electron Transport, Fmn-binding Protein, Chain A"/>
    <property type="match status" value="1"/>
</dbReference>
<evidence type="ECO:0000256" key="4">
    <source>
        <dbReference type="ARBA" id="ARBA00023002"/>
    </source>
</evidence>
<keyword evidence="3" id="KW-0288">FMN</keyword>
<dbReference type="Pfam" id="PF12766">
    <property type="entry name" value="Pyridox_oxase_2"/>
    <property type="match status" value="1"/>
</dbReference>
<dbReference type="InterPro" id="IPR024624">
    <property type="entry name" value="Pyridox_Oxase_Alr4036_FMN-bd"/>
</dbReference>
<comment type="cofactor">
    <cofactor evidence="1">
        <name>FMN</name>
        <dbReference type="ChEBI" id="CHEBI:58210"/>
    </cofactor>
</comment>
<evidence type="ECO:0000313" key="7">
    <source>
        <dbReference type="Proteomes" id="UP000193431"/>
    </source>
</evidence>
<keyword evidence="2" id="KW-0285">Flavoprotein</keyword>
<feature type="domain" description="Pyridoxamine 5'-phosphate oxidase Alr4036 family FMN-binding" evidence="5">
    <location>
        <begin position="19"/>
        <end position="96"/>
    </location>
</feature>
<dbReference type="Proteomes" id="UP000193431">
    <property type="component" value="Chromosome"/>
</dbReference>
<accession>A0A1W6MNY5</accession>
<evidence type="ECO:0000256" key="3">
    <source>
        <dbReference type="ARBA" id="ARBA00022643"/>
    </source>
</evidence>
<evidence type="ECO:0000256" key="1">
    <source>
        <dbReference type="ARBA" id="ARBA00001917"/>
    </source>
</evidence>
<dbReference type="InterPro" id="IPR012349">
    <property type="entry name" value="Split_barrel_FMN-bd"/>
</dbReference>
<protein>
    <recommendedName>
        <fullName evidence="5">Pyridoxamine 5'-phosphate oxidase Alr4036 family FMN-binding domain-containing protein</fullName>
    </recommendedName>
</protein>
<dbReference type="AlphaFoldDB" id="A0A1W6MNY5"/>
<dbReference type="PANTHER" id="PTHR10851">
    <property type="entry name" value="PYRIDOXINE-5-PHOSPHATE OXIDASE"/>
    <property type="match status" value="1"/>
</dbReference>
<keyword evidence="4" id="KW-0560">Oxidoreductase</keyword>